<evidence type="ECO:0000313" key="2">
    <source>
        <dbReference type="EMBL" id="RMH95656.1"/>
    </source>
</evidence>
<evidence type="ECO:0000313" key="3">
    <source>
        <dbReference type="Proteomes" id="UP000279228"/>
    </source>
</evidence>
<comment type="caution">
    <text evidence="2">The sequence shown here is derived from an EMBL/GenBank/DDBJ whole genome shotgun (WGS) entry which is preliminary data.</text>
</comment>
<proteinExistence type="predicted"/>
<dbReference type="EMBL" id="RFFN01000005">
    <property type="protein sequence ID" value="RMH95656.1"/>
    <property type="molecule type" value="Genomic_DNA"/>
</dbReference>
<dbReference type="InterPro" id="IPR001466">
    <property type="entry name" value="Beta-lactam-related"/>
</dbReference>
<organism evidence="2 3">
    <name type="scientific">Pseudomonas songnenensis</name>
    <dbReference type="NCBI Taxonomy" id="1176259"/>
    <lineage>
        <taxon>Bacteria</taxon>
        <taxon>Pseudomonadati</taxon>
        <taxon>Pseudomonadota</taxon>
        <taxon>Gammaproteobacteria</taxon>
        <taxon>Pseudomonadales</taxon>
        <taxon>Pseudomonadaceae</taxon>
        <taxon>Pseudomonas</taxon>
    </lineage>
</organism>
<dbReference type="Proteomes" id="UP000279228">
    <property type="component" value="Unassembled WGS sequence"/>
</dbReference>
<accession>A0ABX9UR35</accession>
<name>A0ABX9UR35_9PSED</name>
<dbReference type="PANTHER" id="PTHR43283">
    <property type="entry name" value="BETA-LACTAMASE-RELATED"/>
    <property type="match status" value="1"/>
</dbReference>
<keyword evidence="2" id="KW-0378">Hydrolase</keyword>
<protein>
    <submittedName>
        <fullName evidence="2">Class A beta-lactamase-related serine hydrolase</fullName>
    </submittedName>
</protein>
<feature type="domain" description="Beta-lactamase-related" evidence="1">
    <location>
        <begin position="78"/>
        <end position="345"/>
    </location>
</feature>
<dbReference type="Pfam" id="PF00144">
    <property type="entry name" value="Beta-lactamase"/>
    <property type="match status" value="1"/>
</dbReference>
<dbReference type="InterPro" id="IPR050789">
    <property type="entry name" value="Diverse_Enzym_Activities"/>
</dbReference>
<gene>
    <name evidence="2" type="ORF">EA798_14585</name>
</gene>
<dbReference type="PANTHER" id="PTHR43283:SF3">
    <property type="entry name" value="BETA-LACTAMASE FAMILY PROTEIN (AFU_ORTHOLOGUE AFUA_5G07500)"/>
    <property type="match status" value="1"/>
</dbReference>
<keyword evidence="3" id="KW-1185">Reference proteome</keyword>
<dbReference type="SUPFAM" id="SSF56601">
    <property type="entry name" value="beta-lactamase/transpeptidase-like"/>
    <property type="match status" value="1"/>
</dbReference>
<evidence type="ECO:0000259" key="1">
    <source>
        <dbReference type="Pfam" id="PF00144"/>
    </source>
</evidence>
<dbReference type="Gene3D" id="3.40.710.10">
    <property type="entry name" value="DD-peptidase/beta-lactamase superfamily"/>
    <property type="match status" value="1"/>
</dbReference>
<reference evidence="2 3" key="1">
    <citation type="submission" date="2018-10" db="EMBL/GenBank/DDBJ databases">
        <title>Pseudomonas songnenensis NEAU-ST5-5(T) genome.</title>
        <authorList>
            <person name="Pengp J."/>
            <person name="Liu Z.-P."/>
        </authorList>
    </citation>
    <scope>NUCLEOTIDE SEQUENCE [LARGE SCALE GENOMIC DNA]</scope>
    <source>
        <strain evidence="2 3">NEAU-ST5-5</strain>
    </source>
</reference>
<sequence>MCFRVIRLLGLVVAGGLLLGLPAYFWIGDRQQVLRFLYPAQALLTAPSLSCSVGAPAWLASAANFSLRDNSSPSGQLAHVTPDGTLHECHYGWHSIPLLSSRVTKESRFRYASMTKALTADAVLRQVSTGRLSLDDHLLDLLLPDVAITDTRLQSVTIEHLLRHSAGFDRLRSTDPMVVRNRKPWCPYTAEPLTKVTLDFAPGERYAYSNLNYCLLAMVLERVSEQPFRQLIEREYGLQPRDIRFVDGPYRADEVSYDFRNSNFYGDDYWRYFDFQALSSSAGLSGSASALASLWATLRDQRGFSVEHAAAEEICEPNRLRGCYGHGVFSYRESGSTLTLHAQPGFLYGSPSVLLLDNHGGVTVWVGNGMRHKGSSTDSMTQFLYRELNAFYASRVPQ</sequence>
<dbReference type="InterPro" id="IPR012338">
    <property type="entry name" value="Beta-lactam/transpept-like"/>
</dbReference>
<dbReference type="GO" id="GO:0016787">
    <property type="term" value="F:hydrolase activity"/>
    <property type="evidence" value="ECO:0007669"/>
    <property type="project" value="UniProtKB-KW"/>
</dbReference>